<reference evidence="3" key="2">
    <citation type="submission" date="2023-01" db="EMBL/GenBank/DDBJ databases">
        <authorList>
            <person name="Petersen C."/>
        </authorList>
    </citation>
    <scope>NUCLEOTIDE SEQUENCE</scope>
    <source>
        <strain evidence="3">IBT 17514</strain>
    </source>
</reference>
<gene>
    <name evidence="3" type="ORF">N7493_000818</name>
</gene>
<protein>
    <recommendedName>
        <fullName evidence="2">DUF2293 domain-containing protein</fullName>
    </recommendedName>
</protein>
<dbReference type="Proteomes" id="UP001215712">
    <property type="component" value="Unassembled WGS sequence"/>
</dbReference>
<dbReference type="AlphaFoldDB" id="A0AAD6HXM8"/>
<dbReference type="InterPro" id="IPR018744">
    <property type="entry name" value="DUF2293"/>
</dbReference>
<evidence type="ECO:0000313" key="3">
    <source>
        <dbReference type="EMBL" id="KAJ5740946.1"/>
    </source>
</evidence>
<evidence type="ECO:0000313" key="4">
    <source>
        <dbReference type="Proteomes" id="UP001215712"/>
    </source>
</evidence>
<feature type="compositionally biased region" description="Polar residues" evidence="1">
    <location>
        <begin position="599"/>
        <end position="613"/>
    </location>
</feature>
<dbReference type="Pfam" id="PF10056">
    <property type="entry name" value="DUF2293"/>
    <property type="match status" value="1"/>
</dbReference>
<feature type="region of interest" description="Disordered" evidence="1">
    <location>
        <begin position="887"/>
        <end position="965"/>
    </location>
</feature>
<feature type="region of interest" description="Disordered" evidence="1">
    <location>
        <begin position="759"/>
        <end position="778"/>
    </location>
</feature>
<feature type="region of interest" description="Disordered" evidence="1">
    <location>
        <begin position="510"/>
        <end position="582"/>
    </location>
</feature>
<feature type="compositionally biased region" description="Basic and acidic residues" evidence="1">
    <location>
        <begin position="803"/>
        <end position="812"/>
    </location>
</feature>
<dbReference type="PANTHER" id="PTHR38113">
    <property type="match status" value="1"/>
</dbReference>
<evidence type="ECO:0000259" key="2">
    <source>
        <dbReference type="Pfam" id="PF10056"/>
    </source>
</evidence>
<reference evidence="3" key="1">
    <citation type="journal article" date="2023" name="IMA Fungus">
        <title>Comparative genomic study of the Penicillium genus elucidates a diverse pangenome and 15 lateral gene transfer events.</title>
        <authorList>
            <person name="Petersen C."/>
            <person name="Sorensen T."/>
            <person name="Nielsen M.R."/>
            <person name="Sondergaard T.E."/>
            <person name="Sorensen J.L."/>
            <person name="Fitzpatrick D.A."/>
            <person name="Frisvad J.C."/>
            <person name="Nielsen K.L."/>
        </authorList>
    </citation>
    <scope>NUCLEOTIDE SEQUENCE</scope>
    <source>
        <strain evidence="3">IBT 17514</strain>
    </source>
</reference>
<feature type="region of interest" description="Disordered" evidence="1">
    <location>
        <begin position="594"/>
        <end position="625"/>
    </location>
</feature>
<dbReference type="EMBL" id="JAQJAN010000001">
    <property type="protein sequence ID" value="KAJ5740946.1"/>
    <property type="molecule type" value="Genomic_DNA"/>
</dbReference>
<feature type="region of interest" description="Disordered" evidence="1">
    <location>
        <begin position="670"/>
        <end position="712"/>
    </location>
</feature>
<name>A0AAD6HXM8_9EURO</name>
<feature type="compositionally biased region" description="Polar residues" evidence="1">
    <location>
        <begin position="945"/>
        <end position="956"/>
    </location>
</feature>
<accession>A0AAD6HXM8</accession>
<organism evidence="3 4">
    <name type="scientific">Penicillium malachiteum</name>
    <dbReference type="NCBI Taxonomy" id="1324776"/>
    <lineage>
        <taxon>Eukaryota</taxon>
        <taxon>Fungi</taxon>
        <taxon>Dikarya</taxon>
        <taxon>Ascomycota</taxon>
        <taxon>Pezizomycotina</taxon>
        <taxon>Eurotiomycetes</taxon>
        <taxon>Eurotiomycetidae</taxon>
        <taxon>Eurotiales</taxon>
        <taxon>Aspergillaceae</taxon>
        <taxon>Penicillium</taxon>
    </lineage>
</organism>
<comment type="caution">
    <text evidence="3">The sequence shown here is derived from an EMBL/GenBank/DDBJ whole genome shotgun (WGS) entry which is preliminary data.</text>
</comment>
<sequence>MARVVRRAASAAAWRAPSRAIQRRARKHKVIMESVTQEKKKLRSVICFEAKAPTGYTFIPAGNPHLTTACKERCRKENIQIYAVSVSATPWTQENSAYKFQTTPHLHTHNLSQHVHRIGYHFPSTVVAAVCSELGLYLTNSGKAVPFHTLGSLANRPSSDPEASQEVINTEARDTIKDLFPNIPDKDLFQIIKTSFQKGQRKVGTASELPLARRAQLAVVAHVRHLYTDYDRLLKQGSFHDARSAVEQPTLAKVVAWRGDDENGQAELEDVFREVIVISDDDDDSETDDETVTASDTRDESVIILSNTPRTHEIQTQPISAGTVPNQDPTREFSEEAAPGFRVFTKMPAKRTINRRGFSRYQAWNRALSRYRAEAQDTEQSQLGDAPIEQQSPRYVNRSTVVQENPPVPARRREPPPTHPMELNNPRIFSGSPSGELPVLRPLMATPAHVGVMERRGPLEIQQPQRPFPQFGSGRPQVLTMQKPHDVQISDPRSISTAHQGKPQFMVESTRPERNHMPPSGEKINAPLFPGGPQDFQNGSKGQLGPGLGPKTETPKSSHARSGVHPQDHVLPSIEGPWPLEKRRADTRLESMTKRMSLRSVTPSHPSGETHGNVSGPGSPDDQTSKRRRLAYYPGLQHDSHYAPRDARPIGMSIPVTISEEQNRVQYRNIDGLGSEHRSQDVQQSLRRDYPPPGEHSLLIGHQRERPPAPFTSQVNLSTRREMDRPRVIDPMGHVPMHTTMPPSSGVSAAMGISGDRSYRAAVDPTSRPELRPPYFVDRSPRMDHVRQSKIEEPRPTIWNPRIDGDRDRPLVHDPASGKQYADGFVRSVDARESRPLEYFIEHPRHQPSHQPIRTRIPDQHAQDLSQPRDPSEQHQLPSVRVIQTSAHHQIPHHTESAPGSRQPHGRIPPRERRPGSGLSNARRVHDPRAFQMVEQNRPIYVQRVESQPPQYSMSDSGRPVVIVD</sequence>
<keyword evidence="4" id="KW-1185">Reference proteome</keyword>
<evidence type="ECO:0000256" key="1">
    <source>
        <dbReference type="SAM" id="MobiDB-lite"/>
    </source>
</evidence>
<feature type="domain" description="DUF2293" evidence="2">
    <location>
        <begin position="176"/>
        <end position="258"/>
    </location>
</feature>
<feature type="region of interest" description="Disordered" evidence="1">
    <location>
        <begin position="796"/>
        <end position="828"/>
    </location>
</feature>
<dbReference type="PANTHER" id="PTHR38113:SF1">
    <property type="entry name" value="DUF2293 DOMAIN-CONTAINING PROTEIN"/>
    <property type="match status" value="1"/>
</dbReference>
<feature type="compositionally biased region" description="Basic and acidic residues" evidence="1">
    <location>
        <begin position="674"/>
        <end position="690"/>
    </location>
</feature>
<feature type="region of interest" description="Disordered" evidence="1">
    <location>
        <begin position="404"/>
        <end position="426"/>
    </location>
</feature>
<proteinExistence type="predicted"/>